<dbReference type="GO" id="GO:0043364">
    <property type="term" value="F:glycyl-radical enzyme activating activity"/>
    <property type="evidence" value="ECO:0007669"/>
    <property type="project" value="InterPro"/>
</dbReference>
<dbReference type="SFLD" id="SFLDS00029">
    <property type="entry name" value="Radical_SAM"/>
    <property type="match status" value="1"/>
</dbReference>
<keyword evidence="5" id="KW-0479">Metal-binding</keyword>
<dbReference type="EMBL" id="FOOE01000009">
    <property type="protein sequence ID" value="SFF75059.1"/>
    <property type="molecule type" value="Genomic_DNA"/>
</dbReference>
<evidence type="ECO:0000313" key="15">
    <source>
        <dbReference type="Proteomes" id="UP000246114"/>
    </source>
</evidence>
<dbReference type="STRING" id="1529.SAMN04487885_10930"/>
<keyword evidence="7" id="KW-0408">Iron</keyword>
<dbReference type="RefSeq" id="WP_074845309.1">
    <property type="nucleotide sequence ID" value="NZ_BAAACD010000005.1"/>
</dbReference>
<sequence>MRGSIFNIQRYSIHDGPGIRTTIFFKGCPLKCQWCHNPESQRQEKEIMIYTNKCIDCGFCAKACKSGALTFEEGMIHFNKILCKNCGECCEVCPTGARTIVGEYKNSETLLKEIEKDKVFYDESDGGVTFSGGEPLSQEKFLEEILKRCKEAGIHTTVDTSGYGSENTIRSITPYVDLFLYDLKSMNDFVHKKYTGVSNKRILENLKLIGELGGKIFIRIPLITGINDSKEDIYSFIKFIKNIDGILQVNILPYHNISQEKYLRLRREYQCENVKEPTSEGLEEIKSMFENEGFKTVIGG</sequence>
<dbReference type="Proteomes" id="UP000182135">
    <property type="component" value="Unassembled WGS sequence"/>
</dbReference>
<evidence type="ECO:0000256" key="6">
    <source>
        <dbReference type="ARBA" id="ARBA00023002"/>
    </source>
</evidence>
<dbReference type="InterPro" id="IPR012839">
    <property type="entry name" value="Organic_radical_activase"/>
</dbReference>
<dbReference type="InterPro" id="IPR058240">
    <property type="entry name" value="rSAM_sf"/>
</dbReference>
<dbReference type="NCBIfam" id="NF043069">
    <property type="entry name" value="T4HPD_activ_SAM"/>
    <property type="match status" value="1"/>
</dbReference>
<protein>
    <submittedName>
        <fullName evidence="12">Glycyl-radical enzyme activating protein</fullName>
    </submittedName>
    <submittedName>
        <fullName evidence="13">Pyruvate formate lyase activating enzyme</fullName>
    </submittedName>
</protein>
<evidence type="ECO:0000256" key="9">
    <source>
        <dbReference type="ARBA" id="ARBA00047365"/>
    </source>
</evidence>
<dbReference type="PROSITE" id="PS01087">
    <property type="entry name" value="RADICAL_ACTIVATING"/>
    <property type="match status" value="1"/>
</dbReference>
<dbReference type="GO" id="GO:0016829">
    <property type="term" value="F:lyase activity"/>
    <property type="evidence" value="ECO:0007669"/>
    <property type="project" value="UniProtKB-KW"/>
</dbReference>
<dbReference type="PROSITE" id="PS51918">
    <property type="entry name" value="RADICAL_SAM"/>
    <property type="match status" value="1"/>
</dbReference>
<evidence type="ECO:0000256" key="5">
    <source>
        <dbReference type="ARBA" id="ARBA00022723"/>
    </source>
</evidence>
<keyword evidence="3" id="KW-0004">4Fe-4S</keyword>
<comment type="catalytic activity">
    <reaction evidence="9">
        <text>glycyl-[protein] + reduced [flavodoxin] + S-adenosyl-L-methionine = glycin-2-yl radical-[protein] + semiquinone [flavodoxin] + 5'-deoxyadenosine + L-methionine + H(+)</text>
        <dbReference type="Rhea" id="RHEA:61976"/>
        <dbReference type="Rhea" id="RHEA-COMP:10622"/>
        <dbReference type="Rhea" id="RHEA-COMP:14480"/>
        <dbReference type="Rhea" id="RHEA-COMP:15993"/>
        <dbReference type="Rhea" id="RHEA-COMP:15994"/>
        <dbReference type="ChEBI" id="CHEBI:15378"/>
        <dbReference type="ChEBI" id="CHEBI:17319"/>
        <dbReference type="ChEBI" id="CHEBI:29947"/>
        <dbReference type="ChEBI" id="CHEBI:32722"/>
        <dbReference type="ChEBI" id="CHEBI:57618"/>
        <dbReference type="ChEBI" id="CHEBI:57844"/>
        <dbReference type="ChEBI" id="CHEBI:59789"/>
        <dbReference type="ChEBI" id="CHEBI:140311"/>
    </reaction>
</comment>
<evidence type="ECO:0000313" key="14">
    <source>
        <dbReference type="Proteomes" id="UP000182135"/>
    </source>
</evidence>
<comment type="similarity">
    <text evidence="2">Belongs to the organic radical-activating enzymes family.</text>
</comment>
<dbReference type="SUPFAM" id="SSF102114">
    <property type="entry name" value="Radical SAM enzymes"/>
    <property type="match status" value="1"/>
</dbReference>
<gene>
    <name evidence="12" type="ORF">DBY38_10770</name>
    <name evidence="13" type="ORF">SAMN04487885_10930</name>
</gene>
<keyword evidence="13" id="KW-0456">Lyase</keyword>
<evidence type="ECO:0000256" key="4">
    <source>
        <dbReference type="ARBA" id="ARBA00022691"/>
    </source>
</evidence>
<keyword evidence="6" id="KW-0560">Oxidoreductase</keyword>
<dbReference type="InterPro" id="IPR050014">
    <property type="entry name" value="T4HPD_activ_SAM"/>
</dbReference>
<reference evidence="12 15" key="2">
    <citation type="submission" date="2018-03" db="EMBL/GenBank/DDBJ databases">
        <title>The uncultured portion of the human microbiome is neutrally assembled.</title>
        <authorList>
            <person name="Jeraldo P."/>
            <person name="Boardman L."/>
            <person name="White B.A."/>
            <person name="Nelson H."/>
            <person name="Goldenfeld N."/>
            <person name="Chia N."/>
        </authorList>
    </citation>
    <scope>NUCLEOTIDE SEQUENCE [LARGE SCALE GENOMIC DNA]</scope>
    <source>
        <strain evidence="12">CIM:MAG 903</strain>
    </source>
</reference>
<dbReference type="InterPro" id="IPR013785">
    <property type="entry name" value="Aldolase_TIM"/>
</dbReference>
<dbReference type="CDD" id="cd01335">
    <property type="entry name" value="Radical_SAM"/>
    <property type="match status" value="1"/>
</dbReference>
<feature type="domain" description="4Fe-4S ferredoxin-type" evidence="10">
    <location>
        <begin position="45"/>
        <end position="74"/>
    </location>
</feature>
<evidence type="ECO:0000256" key="2">
    <source>
        <dbReference type="ARBA" id="ARBA00009777"/>
    </source>
</evidence>
<keyword evidence="14" id="KW-1185">Reference proteome</keyword>
<dbReference type="Pfam" id="PF04055">
    <property type="entry name" value="Radical_SAM"/>
    <property type="match status" value="1"/>
</dbReference>
<dbReference type="GO" id="GO:0046872">
    <property type="term" value="F:metal ion binding"/>
    <property type="evidence" value="ECO:0007669"/>
    <property type="project" value="UniProtKB-KW"/>
</dbReference>
<accession>A0A1I2L9C3</accession>
<dbReference type="OrthoDB" id="9782387at2"/>
<evidence type="ECO:0000313" key="13">
    <source>
        <dbReference type="EMBL" id="SFF75059.1"/>
    </source>
</evidence>
<dbReference type="eggNOG" id="COG1180">
    <property type="taxonomic scope" value="Bacteria"/>
</dbReference>
<dbReference type="PANTHER" id="PTHR30352">
    <property type="entry name" value="PYRUVATE FORMATE-LYASE-ACTIVATING ENZYME"/>
    <property type="match status" value="1"/>
</dbReference>
<dbReference type="SFLD" id="SFLDG01118">
    <property type="entry name" value="activating_enzymes__group_2"/>
    <property type="match status" value="1"/>
</dbReference>
<dbReference type="Gene3D" id="3.30.70.20">
    <property type="match status" value="1"/>
</dbReference>
<keyword evidence="8" id="KW-0411">Iron-sulfur</keyword>
<dbReference type="NCBIfam" id="TIGR02494">
    <property type="entry name" value="PFLE_PFLC"/>
    <property type="match status" value="1"/>
</dbReference>
<name>A0A1I2L9C3_9CLOT</name>
<dbReference type="InterPro" id="IPR034457">
    <property type="entry name" value="Organic_radical-activating"/>
</dbReference>
<dbReference type="Pfam" id="PF13353">
    <property type="entry name" value="Fer4_12"/>
    <property type="match status" value="1"/>
</dbReference>
<dbReference type="InterPro" id="IPR007197">
    <property type="entry name" value="rSAM"/>
</dbReference>
<dbReference type="PROSITE" id="PS51379">
    <property type="entry name" value="4FE4S_FER_2"/>
    <property type="match status" value="2"/>
</dbReference>
<comment type="cofactor">
    <cofactor evidence="1">
        <name>[4Fe-4S] cluster</name>
        <dbReference type="ChEBI" id="CHEBI:49883"/>
    </cofactor>
</comment>
<reference evidence="13 14" key="1">
    <citation type="submission" date="2016-10" db="EMBL/GenBank/DDBJ databases">
        <authorList>
            <person name="de Groot N.N."/>
        </authorList>
    </citation>
    <scope>NUCLEOTIDE SEQUENCE [LARGE SCALE GENOMIC DNA]</scope>
    <source>
        <strain evidence="13 14">NLAE-zl-G419</strain>
    </source>
</reference>
<evidence type="ECO:0000256" key="7">
    <source>
        <dbReference type="ARBA" id="ARBA00023004"/>
    </source>
</evidence>
<dbReference type="InterPro" id="IPR001989">
    <property type="entry name" value="Radical_activat_CS"/>
</dbReference>
<dbReference type="Pfam" id="PF00037">
    <property type="entry name" value="Fer4"/>
    <property type="match status" value="1"/>
</dbReference>
<evidence type="ECO:0000256" key="8">
    <source>
        <dbReference type="ARBA" id="ARBA00023014"/>
    </source>
</evidence>
<evidence type="ECO:0000313" key="12">
    <source>
        <dbReference type="EMBL" id="PWL52408.1"/>
    </source>
</evidence>
<dbReference type="InterPro" id="IPR017896">
    <property type="entry name" value="4Fe4S_Fe-S-bd"/>
</dbReference>
<dbReference type="SFLD" id="SFLDG01066">
    <property type="entry name" value="organic_radical-activating_enz"/>
    <property type="match status" value="1"/>
</dbReference>
<dbReference type="EMBL" id="QAMZ01000049">
    <property type="protein sequence ID" value="PWL52408.1"/>
    <property type="molecule type" value="Genomic_DNA"/>
</dbReference>
<dbReference type="Gene3D" id="3.20.20.70">
    <property type="entry name" value="Aldolase class I"/>
    <property type="match status" value="1"/>
</dbReference>
<feature type="domain" description="Radical SAM core" evidence="11">
    <location>
        <begin position="14"/>
        <end position="295"/>
    </location>
</feature>
<keyword evidence="4" id="KW-0949">S-adenosyl-L-methionine</keyword>
<evidence type="ECO:0000256" key="1">
    <source>
        <dbReference type="ARBA" id="ARBA00001966"/>
    </source>
</evidence>
<dbReference type="SUPFAM" id="SSF54862">
    <property type="entry name" value="4Fe-4S ferredoxins"/>
    <property type="match status" value="1"/>
</dbReference>
<dbReference type="GO" id="GO:0051539">
    <property type="term" value="F:4 iron, 4 sulfur cluster binding"/>
    <property type="evidence" value="ECO:0007669"/>
    <property type="project" value="UniProtKB-KW"/>
</dbReference>
<proteinExistence type="inferred from homology"/>
<dbReference type="Proteomes" id="UP000246114">
    <property type="component" value="Unassembled WGS sequence"/>
</dbReference>
<evidence type="ECO:0000256" key="3">
    <source>
        <dbReference type="ARBA" id="ARBA00022485"/>
    </source>
</evidence>
<evidence type="ECO:0000259" key="10">
    <source>
        <dbReference type="PROSITE" id="PS51379"/>
    </source>
</evidence>
<dbReference type="PIRSF" id="PIRSF000371">
    <property type="entry name" value="PFL_act_enz"/>
    <property type="match status" value="1"/>
</dbReference>
<organism evidence="13 14">
    <name type="scientific">Clostridium cadaveris</name>
    <dbReference type="NCBI Taxonomy" id="1529"/>
    <lineage>
        <taxon>Bacteria</taxon>
        <taxon>Bacillati</taxon>
        <taxon>Bacillota</taxon>
        <taxon>Clostridia</taxon>
        <taxon>Eubacteriales</taxon>
        <taxon>Clostridiaceae</taxon>
        <taxon>Clostridium</taxon>
    </lineage>
</organism>
<dbReference type="AlphaFoldDB" id="A0A1I2L9C3"/>
<keyword evidence="13" id="KW-0670">Pyruvate</keyword>
<dbReference type="InterPro" id="IPR040074">
    <property type="entry name" value="BssD/PflA/YjjW"/>
</dbReference>
<dbReference type="PANTHER" id="PTHR30352:SF4">
    <property type="entry name" value="PYRUVATE FORMATE-LYASE 2-ACTIVATING ENZYME"/>
    <property type="match status" value="1"/>
</dbReference>
<evidence type="ECO:0000259" key="11">
    <source>
        <dbReference type="PROSITE" id="PS51918"/>
    </source>
</evidence>
<feature type="domain" description="4Fe-4S ferredoxin-type" evidence="10">
    <location>
        <begin position="76"/>
        <end position="103"/>
    </location>
</feature>